<evidence type="ECO:0000256" key="8">
    <source>
        <dbReference type="ARBA" id="ARBA00023128"/>
    </source>
</evidence>
<dbReference type="eggNOG" id="KOG4056">
    <property type="taxonomic scope" value="Eukaryota"/>
</dbReference>
<dbReference type="GO" id="GO:0045040">
    <property type="term" value="P:protein insertion into mitochondrial outer membrane"/>
    <property type="evidence" value="ECO:0007669"/>
    <property type="project" value="EnsemblFungi"/>
</dbReference>
<evidence type="ECO:0000313" key="12">
    <source>
        <dbReference type="Proteomes" id="UP000000314"/>
    </source>
</evidence>
<protein>
    <submittedName>
        <fullName evidence="11">Component of the TOM (Translocase of outer membrane) complex</fullName>
    </submittedName>
</protein>
<dbReference type="Pfam" id="PF02064">
    <property type="entry name" value="MAS20"/>
    <property type="match status" value="1"/>
</dbReference>
<dbReference type="PRINTS" id="PR00351">
    <property type="entry name" value="OM20RECEPTOR"/>
</dbReference>
<dbReference type="RefSeq" id="XP_002492810.1">
    <property type="nucleotide sequence ID" value="XM_002492765.1"/>
</dbReference>
<dbReference type="HOGENOM" id="CLU_090411_0_0_1"/>
<dbReference type="GO" id="GO:0016031">
    <property type="term" value="P:tRNA import into mitochondrion"/>
    <property type="evidence" value="ECO:0007669"/>
    <property type="project" value="EnsemblFungi"/>
</dbReference>
<reference evidence="11 12" key="1">
    <citation type="journal article" date="2009" name="Nat. Biotechnol.">
        <title>Genome sequence of the recombinant protein production host Pichia pastoris.</title>
        <authorList>
            <person name="De Schutter K."/>
            <person name="Lin Y.C."/>
            <person name="Tiels P."/>
            <person name="Van Hecke A."/>
            <person name="Glinka S."/>
            <person name="Weber-Lehmann J."/>
            <person name="Rouze P."/>
            <person name="Van de Peer Y."/>
            <person name="Callewaert N."/>
        </authorList>
    </citation>
    <scope>NUCLEOTIDE SEQUENCE [LARGE SCALE GENOMIC DNA]</scope>
    <source>
        <strain evidence="12">GS115 / ATCC 20864</strain>
    </source>
</reference>
<dbReference type="OrthoDB" id="2154253at2759"/>
<evidence type="ECO:0000256" key="9">
    <source>
        <dbReference type="ARBA" id="ARBA00023136"/>
    </source>
</evidence>
<dbReference type="STRING" id="644223.C4R4Z5"/>
<dbReference type="GO" id="GO:0006886">
    <property type="term" value="P:intracellular protein transport"/>
    <property type="evidence" value="ECO:0007669"/>
    <property type="project" value="InterPro"/>
</dbReference>
<keyword evidence="6" id="KW-0653">Protein transport</keyword>
<evidence type="ECO:0000256" key="5">
    <source>
        <dbReference type="ARBA" id="ARBA00022787"/>
    </source>
</evidence>
<dbReference type="FunCoup" id="C4R4Z5">
    <property type="interactions" value="329"/>
</dbReference>
<dbReference type="InParanoid" id="C4R4Z5"/>
<dbReference type="GO" id="GO:0030150">
    <property type="term" value="P:protein import into mitochondrial matrix"/>
    <property type="evidence" value="ECO:0007669"/>
    <property type="project" value="EnsemblFungi"/>
</dbReference>
<dbReference type="AlphaFoldDB" id="C4R4Z5"/>
<sequence>MSKTFTITALAALGATVGYAIYFDYQRRNNVSFRKTLKKNSKSYQKKLQKDKEQSKKQTLVLLRKRLEQALKEEPVLSDVAEKEQYFYKHITLGEQLSSVPNKEIDAAIEFYKALSTYPNPTSILNIYQKSVREDIYELVVMLIAIQPPQAVVNILGESSLQSSHGDDVE</sequence>
<evidence type="ECO:0000256" key="6">
    <source>
        <dbReference type="ARBA" id="ARBA00022927"/>
    </source>
</evidence>
<dbReference type="PANTHER" id="PTHR12430">
    <property type="entry name" value="MITOCHONDRIAL IMPORT RECEPTOR SUBUNIT TOM20"/>
    <property type="match status" value="1"/>
</dbReference>
<dbReference type="InterPro" id="IPR023392">
    <property type="entry name" value="Tom20_dom_sf"/>
</dbReference>
<evidence type="ECO:0000256" key="4">
    <source>
        <dbReference type="ARBA" id="ARBA00022692"/>
    </source>
</evidence>
<dbReference type="PANTHER" id="PTHR12430:SF0">
    <property type="entry name" value="TRANSLOCASE OF OUTER MITOCHONDRIAL MEMBRANE 20"/>
    <property type="match status" value="1"/>
</dbReference>
<evidence type="ECO:0000256" key="10">
    <source>
        <dbReference type="PIRNR" id="PIRNR037707"/>
    </source>
</evidence>
<dbReference type="GO" id="GO:0005742">
    <property type="term" value="C:mitochondrial outer membrane translocase complex"/>
    <property type="evidence" value="ECO:0007669"/>
    <property type="project" value="UniProtKB-UniRule"/>
</dbReference>
<dbReference type="KEGG" id="ppa:PAS_chr3_0584"/>
<keyword evidence="3" id="KW-0813">Transport</keyword>
<dbReference type="SUPFAM" id="SSF47157">
    <property type="entry name" value="Mitochondrial import receptor subunit Tom20"/>
    <property type="match status" value="1"/>
</dbReference>
<evidence type="ECO:0000313" key="11">
    <source>
        <dbReference type="EMBL" id="CAY70631.1"/>
    </source>
</evidence>
<proteinExistence type="inferred from homology"/>
<dbReference type="GeneID" id="8199788"/>
<dbReference type="InterPro" id="IPR002056">
    <property type="entry name" value="MAS20"/>
</dbReference>
<dbReference type="GO" id="GO:0006605">
    <property type="term" value="P:protein targeting"/>
    <property type="evidence" value="ECO:0007669"/>
    <property type="project" value="InterPro"/>
</dbReference>
<dbReference type="GO" id="GO:0030943">
    <property type="term" value="F:mitochondrion targeting sequence binding"/>
    <property type="evidence" value="ECO:0007669"/>
    <property type="project" value="EnsemblFungi"/>
</dbReference>
<keyword evidence="9 10" id="KW-0472">Membrane</keyword>
<keyword evidence="8 10" id="KW-0496">Mitochondrion</keyword>
<name>C4R4Z5_KOMPG</name>
<keyword evidence="12" id="KW-1185">Reference proteome</keyword>
<evidence type="ECO:0000256" key="3">
    <source>
        <dbReference type="ARBA" id="ARBA00022448"/>
    </source>
</evidence>
<gene>
    <name evidence="11" type="ordered locus">PAS_chr3_0584</name>
</gene>
<keyword evidence="7" id="KW-1133">Transmembrane helix</keyword>
<dbReference type="Gene3D" id="1.20.960.10">
    <property type="entry name" value="Mitochondrial outer membrane translocase complex, subunit Tom20 domain"/>
    <property type="match status" value="1"/>
</dbReference>
<dbReference type="EMBL" id="FN392321">
    <property type="protein sequence ID" value="CAY70631.1"/>
    <property type="molecule type" value="Genomic_DNA"/>
</dbReference>
<dbReference type="GO" id="GO:0008320">
    <property type="term" value="F:protein transmembrane transporter activity"/>
    <property type="evidence" value="ECO:0007669"/>
    <property type="project" value="EnsemblFungi"/>
</dbReference>
<dbReference type="Proteomes" id="UP000000314">
    <property type="component" value="Chromosome 3"/>
</dbReference>
<evidence type="ECO:0000256" key="1">
    <source>
        <dbReference type="ARBA" id="ARBA00004572"/>
    </source>
</evidence>
<accession>C4R4Z5</accession>
<keyword evidence="5 10" id="KW-1000">Mitochondrion outer membrane</keyword>
<dbReference type="OMA" id="PPPIFQI"/>
<dbReference type="PIRSF" id="PIRSF037707">
    <property type="entry name" value="MAS20_rcpt"/>
    <property type="match status" value="1"/>
</dbReference>
<keyword evidence="4" id="KW-0812">Transmembrane</keyword>
<comment type="subcellular location">
    <subcellularLocation>
        <location evidence="1">Mitochondrion outer membrane</location>
        <topology evidence="1">Single-pass membrane protein</topology>
    </subcellularLocation>
</comment>
<comment type="similarity">
    <text evidence="2 10">Belongs to the Tom20 family.</text>
</comment>
<evidence type="ECO:0000256" key="7">
    <source>
        <dbReference type="ARBA" id="ARBA00022989"/>
    </source>
</evidence>
<organism evidence="11 12">
    <name type="scientific">Komagataella phaffii (strain GS115 / ATCC 20864)</name>
    <name type="common">Yeast</name>
    <name type="synonym">Pichia pastoris</name>
    <dbReference type="NCBI Taxonomy" id="644223"/>
    <lineage>
        <taxon>Eukaryota</taxon>
        <taxon>Fungi</taxon>
        <taxon>Dikarya</taxon>
        <taxon>Ascomycota</taxon>
        <taxon>Saccharomycotina</taxon>
        <taxon>Pichiomycetes</taxon>
        <taxon>Pichiales</taxon>
        <taxon>Pichiaceae</taxon>
        <taxon>Komagataella</taxon>
    </lineage>
</organism>
<evidence type="ECO:0000256" key="2">
    <source>
        <dbReference type="ARBA" id="ARBA00005792"/>
    </source>
</evidence>